<protein>
    <submittedName>
        <fullName evidence="2">Uncharacterized transposon-derived protein F52C9.6</fullName>
    </submittedName>
</protein>
<dbReference type="OrthoDB" id="407509at2759"/>
<dbReference type="EMBL" id="BGZK01001446">
    <property type="protein sequence ID" value="GBP80115.1"/>
    <property type="molecule type" value="Genomic_DNA"/>
</dbReference>
<reference evidence="2 3" key="1">
    <citation type="journal article" date="2019" name="Commun. Biol.">
        <title>The bagworm genome reveals a unique fibroin gene that provides high tensile strength.</title>
        <authorList>
            <person name="Kono N."/>
            <person name="Nakamura H."/>
            <person name="Ohtoshi R."/>
            <person name="Tomita M."/>
            <person name="Numata K."/>
            <person name="Arakawa K."/>
        </authorList>
    </citation>
    <scope>NUCLEOTIDE SEQUENCE [LARGE SCALE GENOMIC DNA]</scope>
</reference>
<evidence type="ECO:0000313" key="2">
    <source>
        <dbReference type="EMBL" id="GBP80115.1"/>
    </source>
</evidence>
<dbReference type="InterPro" id="IPR000477">
    <property type="entry name" value="RT_dom"/>
</dbReference>
<evidence type="ECO:0000313" key="3">
    <source>
        <dbReference type="Proteomes" id="UP000299102"/>
    </source>
</evidence>
<dbReference type="Pfam" id="PF00078">
    <property type="entry name" value="RVT_1"/>
    <property type="match status" value="1"/>
</dbReference>
<evidence type="ECO:0000259" key="1">
    <source>
        <dbReference type="PROSITE" id="PS50878"/>
    </source>
</evidence>
<accession>A0A4C1Z0I9</accession>
<organism evidence="2 3">
    <name type="scientific">Eumeta variegata</name>
    <name type="common">Bagworm moth</name>
    <name type="synonym">Eumeta japonica</name>
    <dbReference type="NCBI Taxonomy" id="151549"/>
    <lineage>
        <taxon>Eukaryota</taxon>
        <taxon>Metazoa</taxon>
        <taxon>Ecdysozoa</taxon>
        <taxon>Arthropoda</taxon>
        <taxon>Hexapoda</taxon>
        <taxon>Insecta</taxon>
        <taxon>Pterygota</taxon>
        <taxon>Neoptera</taxon>
        <taxon>Endopterygota</taxon>
        <taxon>Lepidoptera</taxon>
        <taxon>Glossata</taxon>
        <taxon>Ditrysia</taxon>
        <taxon>Tineoidea</taxon>
        <taxon>Psychidae</taxon>
        <taxon>Oiketicinae</taxon>
        <taxon>Eumeta</taxon>
    </lineage>
</organism>
<gene>
    <name evidence="2" type="ORF">EVAR_55933_1</name>
</gene>
<sequence length="88" mass="10212">MRHLVLKINRARLNHLRFSDDLVILEEDPQILESMIQNLVDRSREVGLEIKTNKTNIMMNSIPIDIAINGLKLEYVEECLSRPDNIAK</sequence>
<dbReference type="Proteomes" id="UP000299102">
    <property type="component" value="Unassembled WGS sequence"/>
</dbReference>
<keyword evidence="3" id="KW-1185">Reference proteome</keyword>
<dbReference type="PROSITE" id="PS50878">
    <property type="entry name" value="RT_POL"/>
    <property type="match status" value="1"/>
</dbReference>
<proteinExistence type="predicted"/>
<name>A0A4C1Z0I9_EUMVA</name>
<feature type="domain" description="Reverse transcriptase" evidence="1">
    <location>
        <begin position="1"/>
        <end position="73"/>
    </location>
</feature>
<dbReference type="AlphaFoldDB" id="A0A4C1Z0I9"/>
<comment type="caution">
    <text evidence="2">The sequence shown here is derived from an EMBL/GenBank/DDBJ whole genome shotgun (WGS) entry which is preliminary data.</text>
</comment>